<dbReference type="EMBL" id="JAMKOV010000003">
    <property type="protein sequence ID" value="KAI8041557.1"/>
    <property type="molecule type" value="Genomic_DNA"/>
</dbReference>
<comment type="caution">
    <text evidence="2">The sequence shown here is derived from an EMBL/GenBank/DDBJ whole genome shotgun (WGS) entry which is preliminary data.</text>
</comment>
<keyword evidence="3" id="KW-1185">Reference proteome</keyword>
<reference evidence="2" key="1">
    <citation type="journal article" date="2023" name="Genome Biol. Evol.">
        <title>Long-read-based Genome Assembly of Drosophila gunungcola Reveals Fewer Chemosensory Genes in Flower-breeding Species.</title>
        <authorList>
            <person name="Negi A."/>
            <person name="Liao B.Y."/>
            <person name="Yeh S.D."/>
        </authorList>
    </citation>
    <scope>NUCLEOTIDE SEQUENCE</scope>
    <source>
        <strain evidence="2">Sukarami</strain>
    </source>
</reference>
<gene>
    <name evidence="2" type="ORF">M5D96_005822</name>
</gene>
<dbReference type="AlphaFoldDB" id="A0A9Q0BR54"/>
<name>A0A9Q0BR54_9MUSC</name>
<dbReference type="Proteomes" id="UP001059596">
    <property type="component" value="Unassembled WGS sequence"/>
</dbReference>
<proteinExistence type="predicted"/>
<evidence type="ECO:0000313" key="3">
    <source>
        <dbReference type="Proteomes" id="UP001059596"/>
    </source>
</evidence>
<organism evidence="2 3">
    <name type="scientific">Drosophila gunungcola</name>
    <name type="common">fruit fly</name>
    <dbReference type="NCBI Taxonomy" id="103775"/>
    <lineage>
        <taxon>Eukaryota</taxon>
        <taxon>Metazoa</taxon>
        <taxon>Ecdysozoa</taxon>
        <taxon>Arthropoda</taxon>
        <taxon>Hexapoda</taxon>
        <taxon>Insecta</taxon>
        <taxon>Pterygota</taxon>
        <taxon>Neoptera</taxon>
        <taxon>Endopterygota</taxon>
        <taxon>Diptera</taxon>
        <taxon>Brachycera</taxon>
        <taxon>Muscomorpha</taxon>
        <taxon>Ephydroidea</taxon>
        <taxon>Drosophilidae</taxon>
        <taxon>Drosophila</taxon>
        <taxon>Sophophora</taxon>
    </lineage>
</organism>
<accession>A0A9Q0BR54</accession>
<sequence>MCNQAQMNHRSQAKKKTSPDRRAPIGSPMFLIRQSDKQPKIGSTEINTMHINGADFGSYSCPKFNTLMDMGRERSPEQWQGFHANCQLVTTIKRVDGYLAIYRWNIRKRPRMPGVLSVKQIKYPTLESGGRIIEIRHRSEWMHQVEAMTQFAVHLRDNFESPSPHQLHS</sequence>
<feature type="region of interest" description="Disordered" evidence="1">
    <location>
        <begin position="1"/>
        <end position="26"/>
    </location>
</feature>
<protein>
    <submittedName>
        <fullName evidence="2">Uncharacterized protein</fullName>
    </submittedName>
</protein>
<evidence type="ECO:0000313" key="2">
    <source>
        <dbReference type="EMBL" id="KAI8041557.1"/>
    </source>
</evidence>
<evidence type="ECO:0000256" key="1">
    <source>
        <dbReference type="SAM" id="MobiDB-lite"/>
    </source>
</evidence>
<feature type="compositionally biased region" description="Polar residues" evidence="1">
    <location>
        <begin position="1"/>
        <end position="10"/>
    </location>
</feature>